<sequence length="178" mass="19824">MPSISDTLATPLSLYAIPAMWIISLYPAFARVSTFNEVFQLERNVNESLKWLPDDSSAESRSVRQPRVSYASVAQKKTIPPAVAARIQRLEGAHANGLENLPIFGLAVLAGNFAQMDSANLNIACGFYLLTRLAYNHFYARQYDEKSADIRSLTWVISLASPLYIFFKSASLLAQKYP</sequence>
<protein>
    <submittedName>
        <fullName evidence="6">Uncharacterized protein</fullName>
    </submittedName>
</protein>
<evidence type="ECO:0000256" key="5">
    <source>
        <dbReference type="SAM" id="Phobius"/>
    </source>
</evidence>
<evidence type="ECO:0000313" key="7">
    <source>
        <dbReference type="Proteomes" id="UP000521872"/>
    </source>
</evidence>
<evidence type="ECO:0000256" key="4">
    <source>
        <dbReference type="ARBA" id="ARBA00023136"/>
    </source>
</evidence>
<dbReference type="SUPFAM" id="SSF161084">
    <property type="entry name" value="MAPEG domain-like"/>
    <property type="match status" value="1"/>
</dbReference>
<dbReference type="Proteomes" id="UP000521872">
    <property type="component" value="Unassembled WGS sequence"/>
</dbReference>
<keyword evidence="3 5" id="KW-1133">Transmembrane helix</keyword>
<reference evidence="6 7" key="1">
    <citation type="submission" date="2019-12" db="EMBL/GenBank/DDBJ databases">
        <authorList>
            <person name="Floudas D."/>
            <person name="Bentzer J."/>
            <person name="Ahren D."/>
            <person name="Johansson T."/>
            <person name="Persson P."/>
            <person name="Tunlid A."/>
        </authorList>
    </citation>
    <scope>NUCLEOTIDE SEQUENCE [LARGE SCALE GENOMIC DNA]</scope>
    <source>
        <strain evidence="6 7">CBS 102.39</strain>
    </source>
</reference>
<dbReference type="GO" id="GO:0016020">
    <property type="term" value="C:membrane"/>
    <property type="evidence" value="ECO:0007669"/>
    <property type="project" value="UniProtKB-SubCell"/>
</dbReference>
<comment type="subcellular location">
    <subcellularLocation>
        <location evidence="1">Membrane</location>
    </subcellularLocation>
</comment>
<evidence type="ECO:0000256" key="3">
    <source>
        <dbReference type="ARBA" id="ARBA00022989"/>
    </source>
</evidence>
<evidence type="ECO:0000256" key="1">
    <source>
        <dbReference type="ARBA" id="ARBA00004370"/>
    </source>
</evidence>
<keyword evidence="4 5" id="KW-0472">Membrane</keyword>
<proteinExistence type="predicted"/>
<keyword evidence="2 5" id="KW-0812">Transmembrane</keyword>
<evidence type="ECO:0000256" key="2">
    <source>
        <dbReference type="ARBA" id="ARBA00022692"/>
    </source>
</evidence>
<dbReference type="Pfam" id="PF01124">
    <property type="entry name" value="MAPEG"/>
    <property type="match status" value="1"/>
</dbReference>
<dbReference type="EMBL" id="JAACJL010000017">
    <property type="protein sequence ID" value="KAF4618521.1"/>
    <property type="molecule type" value="Genomic_DNA"/>
</dbReference>
<gene>
    <name evidence="6" type="ORF">D9613_009992</name>
</gene>
<name>A0A8H4VPU6_9AGAR</name>
<accession>A0A8H4VPU6</accession>
<dbReference type="PANTHER" id="PTHR35371:SF1">
    <property type="entry name" value="BLR7753 PROTEIN"/>
    <property type="match status" value="1"/>
</dbReference>
<dbReference type="AlphaFoldDB" id="A0A8H4VPU6"/>
<dbReference type="InterPro" id="IPR023352">
    <property type="entry name" value="MAPEG-like_dom_sf"/>
</dbReference>
<keyword evidence="7" id="KW-1185">Reference proteome</keyword>
<dbReference type="Gene3D" id="1.20.120.550">
    <property type="entry name" value="Membrane associated eicosanoid/glutathione metabolism-like domain"/>
    <property type="match status" value="1"/>
</dbReference>
<organism evidence="6 7">
    <name type="scientific">Agrocybe pediades</name>
    <dbReference type="NCBI Taxonomy" id="84607"/>
    <lineage>
        <taxon>Eukaryota</taxon>
        <taxon>Fungi</taxon>
        <taxon>Dikarya</taxon>
        <taxon>Basidiomycota</taxon>
        <taxon>Agaricomycotina</taxon>
        <taxon>Agaricomycetes</taxon>
        <taxon>Agaricomycetidae</taxon>
        <taxon>Agaricales</taxon>
        <taxon>Agaricineae</taxon>
        <taxon>Strophariaceae</taxon>
        <taxon>Agrocybe</taxon>
    </lineage>
</organism>
<dbReference type="InterPro" id="IPR001129">
    <property type="entry name" value="Membr-assoc_MAPEG"/>
</dbReference>
<feature type="transmembrane region" description="Helical" evidence="5">
    <location>
        <begin position="12"/>
        <end position="29"/>
    </location>
</feature>
<evidence type="ECO:0000313" key="6">
    <source>
        <dbReference type="EMBL" id="KAF4618521.1"/>
    </source>
</evidence>
<comment type="caution">
    <text evidence="6">The sequence shown here is derived from an EMBL/GenBank/DDBJ whole genome shotgun (WGS) entry which is preliminary data.</text>
</comment>
<dbReference type="PANTHER" id="PTHR35371">
    <property type="entry name" value="INNER MEMBRANE PROTEIN"/>
    <property type="match status" value="1"/>
</dbReference>